<dbReference type="PANTHER" id="PTHR43968">
    <property type="match status" value="1"/>
</dbReference>
<organism evidence="2 3">
    <name type="scientific">Peteryoungia desertarenae</name>
    <dbReference type="NCBI Taxonomy" id="1813451"/>
    <lineage>
        <taxon>Bacteria</taxon>
        <taxon>Pseudomonadati</taxon>
        <taxon>Pseudomonadota</taxon>
        <taxon>Alphaproteobacteria</taxon>
        <taxon>Hyphomicrobiales</taxon>
        <taxon>Rhizobiaceae</taxon>
        <taxon>Peteryoungia</taxon>
    </lineage>
</organism>
<sequence>MKLLFSPPSPYSSKVRMAARHLGIALEDIRVNTADNPPELLTANPLGKIPCLLTDEGEAVFDSRAIMQHLNRLGDGKLYPKKDHKRTEAEVLEALSDGICDCLLAIVYEKRFRPPELVSQAAMERQWEKINRSLDHLDKNLPKFGKKLHGGHFALAAMLGYLMLRFPGEWEQGRAALTEWPSEFAKRFEPYPALRPKA</sequence>
<gene>
    <name evidence="2" type="ORF">FE840_011000</name>
</gene>
<evidence type="ECO:0000313" key="2">
    <source>
        <dbReference type="EMBL" id="QLF70022.1"/>
    </source>
</evidence>
<accession>A0ABX6QP38</accession>
<dbReference type="Gene3D" id="3.40.30.10">
    <property type="entry name" value="Glutaredoxin"/>
    <property type="match status" value="1"/>
</dbReference>
<feature type="domain" description="GST N-terminal" evidence="1">
    <location>
        <begin position="1"/>
        <end position="78"/>
    </location>
</feature>
<dbReference type="Pfam" id="PF13410">
    <property type="entry name" value="GST_C_2"/>
    <property type="match status" value="1"/>
</dbReference>
<dbReference type="Pfam" id="PF13409">
    <property type="entry name" value="GST_N_2"/>
    <property type="match status" value="1"/>
</dbReference>
<dbReference type="SUPFAM" id="SSF52833">
    <property type="entry name" value="Thioredoxin-like"/>
    <property type="match status" value="1"/>
</dbReference>
<dbReference type="CDD" id="cd03049">
    <property type="entry name" value="GST_N_3"/>
    <property type="match status" value="1"/>
</dbReference>
<reference evidence="2 3" key="1">
    <citation type="submission" date="2020-06" db="EMBL/GenBank/DDBJ databases">
        <title>Genome sequence of Rhizobium sp strain ADMK78.</title>
        <authorList>
            <person name="Rahi P."/>
        </authorList>
    </citation>
    <scope>NUCLEOTIDE SEQUENCE [LARGE SCALE GENOMIC DNA]</scope>
    <source>
        <strain evidence="2 3">ADMK78</strain>
    </source>
</reference>
<dbReference type="PROSITE" id="PS50404">
    <property type="entry name" value="GST_NTER"/>
    <property type="match status" value="1"/>
</dbReference>
<protein>
    <submittedName>
        <fullName evidence="2">Glutathione S-transferase</fullName>
    </submittedName>
</protein>
<proteinExistence type="predicted"/>
<evidence type="ECO:0000313" key="3">
    <source>
        <dbReference type="Proteomes" id="UP000308530"/>
    </source>
</evidence>
<keyword evidence="3" id="KW-1185">Reference proteome</keyword>
<evidence type="ECO:0000259" key="1">
    <source>
        <dbReference type="PROSITE" id="PS50404"/>
    </source>
</evidence>
<dbReference type="InterPro" id="IPR040079">
    <property type="entry name" value="Glutathione_S-Trfase"/>
</dbReference>
<dbReference type="Proteomes" id="UP000308530">
    <property type="component" value="Chromosome"/>
</dbReference>
<dbReference type="InterPro" id="IPR036282">
    <property type="entry name" value="Glutathione-S-Trfase_C_sf"/>
</dbReference>
<dbReference type="CDD" id="cd03205">
    <property type="entry name" value="GST_C_6"/>
    <property type="match status" value="1"/>
</dbReference>
<dbReference type="SFLD" id="SFLDS00019">
    <property type="entry name" value="Glutathione_Transferase_(cytos"/>
    <property type="match status" value="1"/>
</dbReference>
<dbReference type="Gene3D" id="1.20.1050.10">
    <property type="match status" value="1"/>
</dbReference>
<dbReference type="InterPro" id="IPR050983">
    <property type="entry name" value="GST_Omega/HSP26"/>
</dbReference>
<name>A0ABX6QP38_9HYPH</name>
<dbReference type="InterPro" id="IPR036249">
    <property type="entry name" value="Thioredoxin-like_sf"/>
</dbReference>
<dbReference type="InterPro" id="IPR004045">
    <property type="entry name" value="Glutathione_S-Trfase_N"/>
</dbReference>
<dbReference type="SUPFAM" id="SSF47616">
    <property type="entry name" value="GST C-terminal domain-like"/>
    <property type="match status" value="1"/>
</dbReference>
<dbReference type="RefSeq" id="WP_138289046.1">
    <property type="nucleotide sequence ID" value="NZ_CP058350.1"/>
</dbReference>
<dbReference type="PANTHER" id="PTHR43968:SF6">
    <property type="entry name" value="GLUTATHIONE S-TRANSFERASE OMEGA"/>
    <property type="match status" value="1"/>
</dbReference>
<dbReference type="EMBL" id="CP058350">
    <property type="protein sequence ID" value="QLF70022.1"/>
    <property type="molecule type" value="Genomic_DNA"/>
</dbReference>